<dbReference type="Proteomes" id="UP000887565">
    <property type="component" value="Unplaced"/>
</dbReference>
<dbReference type="AlphaFoldDB" id="A0A915KFV6"/>
<sequence>MYSPASKNTMLVDKTVSVNFEGKDITPDEATVMVIDRAKMQNHHSNGHCGGEFYNDVFYKNNNFPPSPEKTGLFNKVLRRLSEPFRRLKGAFNVSAEDILFIDDERLLNFWRENYAVTPT</sequence>
<reference evidence="2" key="1">
    <citation type="submission" date="2022-11" db="UniProtKB">
        <authorList>
            <consortium name="WormBaseParasite"/>
        </authorList>
    </citation>
    <scope>IDENTIFICATION</scope>
</reference>
<evidence type="ECO:0000313" key="2">
    <source>
        <dbReference type="WBParaSite" id="nRc.2.0.1.t36861-RA"/>
    </source>
</evidence>
<evidence type="ECO:0000313" key="1">
    <source>
        <dbReference type="Proteomes" id="UP000887565"/>
    </source>
</evidence>
<accession>A0A915KFV6</accession>
<dbReference type="WBParaSite" id="nRc.2.0.1.t36861-RA">
    <property type="protein sequence ID" value="nRc.2.0.1.t36861-RA"/>
    <property type="gene ID" value="nRc.2.0.1.g36861"/>
</dbReference>
<proteinExistence type="predicted"/>
<organism evidence="1 2">
    <name type="scientific">Romanomermis culicivorax</name>
    <name type="common">Nematode worm</name>
    <dbReference type="NCBI Taxonomy" id="13658"/>
    <lineage>
        <taxon>Eukaryota</taxon>
        <taxon>Metazoa</taxon>
        <taxon>Ecdysozoa</taxon>
        <taxon>Nematoda</taxon>
        <taxon>Enoplea</taxon>
        <taxon>Dorylaimia</taxon>
        <taxon>Mermithida</taxon>
        <taxon>Mermithoidea</taxon>
        <taxon>Mermithidae</taxon>
        <taxon>Romanomermis</taxon>
    </lineage>
</organism>
<keyword evidence="1" id="KW-1185">Reference proteome</keyword>
<protein>
    <submittedName>
        <fullName evidence="2">Uncharacterized protein</fullName>
    </submittedName>
</protein>
<name>A0A915KFV6_ROMCU</name>